<proteinExistence type="predicted"/>
<protein>
    <submittedName>
        <fullName evidence="1">Uncharacterized protein</fullName>
    </submittedName>
</protein>
<dbReference type="EMBL" id="LZYO01000148">
    <property type="protein sequence ID" value="ODH28279.1"/>
    <property type="molecule type" value="Genomic_DNA"/>
</dbReference>
<evidence type="ECO:0000313" key="1">
    <source>
        <dbReference type="EMBL" id="ODH28279.1"/>
    </source>
</evidence>
<dbReference type="AlphaFoldDB" id="A0A1D2JEH9"/>
<comment type="caution">
    <text evidence="1">The sequence shown here is derived from an EMBL/GenBank/DDBJ whole genome shotgun (WGS) entry which is preliminary data.</text>
</comment>
<dbReference type="VEuPathDB" id="FungiDB:PADG_01420"/>
<gene>
    <name evidence="1" type="ORF">ACO22_03965</name>
</gene>
<dbReference type="Proteomes" id="UP000242814">
    <property type="component" value="Unassembled WGS sequence"/>
</dbReference>
<sequence>MLEYPLKEEKERRKYAKLNELKTTAGDIFTYYNVLKWQENIFLLFKGQLWNYGTGSEKDGANVQGIILGARQAYLERRISIPTGKIRDVSVLACNRQACVGIRFLGKVGEGQHTLMGFGILNDVKTEE</sequence>
<reference evidence="1 2" key="1">
    <citation type="submission" date="2016-06" db="EMBL/GenBank/DDBJ databases">
        <authorList>
            <person name="Kjaerup R.B."/>
            <person name="Dalgaard T.S."/>
            <person name="Juul-Madsen H.R."/>
        </authorList>
    </citation>
    <scope>NUCLEOTIDE SEQUENCE [LARGE SCALE GENOMIC DNA]</scope>
    <source>
        <strain evidence="1 2">Pb300</strain>
    </source>
</reference>
<organism evidence="1 2">
    <name type="scientific">Paracoccidioides brasiliensis</name>
    <dbReference type="NCBI Taxonomy" id="121759"/>
    <lineage>
        <taxon>Eukaryota</taxon>
        <taxon>Fungi</taxon>
        <taxon>Dikarya</taxon>
        <taxon>Ascomycota</taxon>
        <taxon>Pezizomycotina</taxon>
        <taxon>Eurotiomycetes</taxon>
        <taxon>Eurotiomycetidae</taxon>
        <taxon>Onygenales</taxon>
        <taxon>Ajellomycetaceae</taxon>
        <taxon>Paracoccidioides</taxon>
    </lineage>
</organism>
<accession>A0A1D2JEH9</accession>
<name>A0A1D2JEH9_PARBR</name>
<evidence type="ECO:0000313" key="2">
    <source>
        <dbReference type="Proteomes" id="UP000242814"/>
    </source>
</evidence>